<dbReference type="PROSITE" id="PS00716">
    <property type="entry name" value="SIGMA70_2"/>
    <property type="match status" value="1"/>
</dbReference>
<dbReference type="Pfam" id="PF04539">
    <property type="entry name" value="Sigma70_r3"/>
    <property type="match status" value="1"/>
</dbReference>
<dbReference type="InterPro" id="IPR007627">
    <property type="entry name" value="RNA_pol_sigma70_r2"/>
</dbReference>
<evidence type="ECO:0000256" key="5">
    <source>
        <dbReference type="ARBA" id="ARBA00023163"/>
    </source>
</evidence>
<dbReference type="InterPro" id="IPR000943">
    <property type="entry name" value="RNA_pol_sigma70"/>
</dbReference>
<dbReference type="Pfam" id="PF04542">
    <property type="entry name" value="Sigma70_r2"/>
    <property type="match status" value="1"/>
</dbReference>
<dbReference type="GO" id="GO:0003677">
    <property type="term" value="F:DNA binding"/>
    <property type="evidence" value="ECO:0007669"/>
    <property type="project" value="UniProtKB-KW"/>
</dbReference>
<dbReference type="GO" id="GO:0016987">
    <property type="term" value="F:sigma factor activity"/>
    <property type="evidence" value="ECO:0007669"/>
    <property type="project" value="UniProtKB-KW"/>
</dbReference>
<dbReference type="InterPro" id="IPR009042">
    <property type="entry name" value="RNA_pol_sigma70_r1_2"/>
</dbReference>
<dbReference type="PROSITE" id="PS00715">
    <property type="entry name" value="SIGMA70_1"/>
    <property type="match status" value="1"/>
</dbReference>
<dbReference type="Proteomes" id="UP000317043">
    <property type="component" value="Unassembled WGS sequence"/>
</dbReference>
<dbReference type="Gene3D" id="1.10.601.10">
    <property type="entry name" value="RNA Polymerase Primary Sigma Factor"/>
    <property type="match status" value="2"/>
</dbReference>
<dbReference type="FunFam" id="1.10.601.10:FF:000001">
    <property type="entry name" value="RNA polymerase sigma factor SigA"/>
    <property type="match status" value="1"/>
</dbReference>
<gene>
    <name evidence="9" type="ORF">FB566_4796</name>
</gene>
<dbReference type="SUPFAM" id="SSF88659">
    <property type="entry name" value="Sigma3 and sigma4 domains of RNA polymerase sigma factors"/>
    <property type="match status" value="2"/>
</dbReference>
<dbReference type="InParanoid" id="A0A543B2Y5"/>
<evidence type="ECO:0000256" key="3">
    <source>
        <dbReference type="ARBA" id="ARBA00023082"/>
    </source>
</evidence>
<dbReference type="InterPro" id="IPR007624">
    <property type="entry name" value="RNA_pol_sigma70_r3"/>
</dbReference>
<dbReference type="AlphaFoldDB" id="A0A543B2Y5"/>
<dbReference type="CDD" id="cd06171">
    <property type="entry name" value="Sigma70_r4"/>
    <property type="match status" value="1"/>
</dbReference>
<evidence type="ECO:0000259" key="7">
    <source>
        <dbReference type="PROSITE" id="PS00715"/>
    </source>
</evidence>
<dbReference type="GO" id="GO:0006352">
    <property type="term" value="P:DNA-templated transcription initiation"/>
    <property type="evidence" value="ECO:0007669"/>
    <property type="project" value="InterPro"/>
</dbReference>
<keyword evidence="10" id="KW-1185">Reference proteome</keyword>
<evidence type="ECO:0000259" key="8">
    <source>
        <dbReference type="PROSITE" id="PS00716"/>
    </source>
</evidence>
<sequence>MATTLIDNNTEAVQSDNGGMTADPIRAYLNGIGKHRLITAAEEVNLAKAIEAGLFAEVRLTDPQNPVTDGGLHTDLEAIARDGRRAKDQLLKANLRLVVSIAKRYTGRGVSLLDLIQEGNLGLIRAVEKFDYTKGFKFSTYATWWIRQAITRAMADQARTIRIPAHTVEQINKMTRIRRELTVSLGREPRHDEIASELGVEPFRILELMSYDTEPISLDQPVGDDRHTPLSDILRCPTEDQPGESTSYMMLRREVNDVLTSLSAREQGVLRLRFGIDDGRQRTLEEVGKAFGLSRERVRQIEKLTLHKLRQLATANRLSEYAC</sequence>
<dbReference type="PANTHER" id="PTHR30603:SF60">
    <property type="entry name" value="RNA POLYMERASE SIGMA FACTOR RPOD"/>
    <property type="match status" value="1"/>
</dbReference>
<evidence type="ECO:0000256" key="4">
    <source>
        <dbReference type="ARBA" id="ARBA00023125"/>
    </source>
</evidence>
<keyword evidence="5 6" id="KW-0804">Transcription</keyword>
<dbReference type="PRINTS" id="PR00046">
    <property type="entry name" value="SIGMA70FCT"/>
</dbReference>
<evidence type="ECO:0000313" key="10">
    <source>
        <dbReference type="Proteomes" id="UP000317043"/>
    </source>
</evidence>
<dbReference type="NCBIfam" id="TIGR02937">
    <property type="entry name" value="sigma70-ECF"/>
    <property type="match status" value="1"/>
</dbReference>
<dbReference type="InterPro" id="IPR050239">
    <property type="entry name" value="Sigma-70_RNA_pol_init_factors"/>
</dbReference>
<feature type="domain" description="RNA polymerase sigma-70" evidence="8">
    <location>
        <begin position="283"/>
        <end position="309"/>
    </location>
</feature>
<dbReference type="InterPro" id="IPR013324">
    <property type="entry name" value="RNA_pol_sigma_r3/r4-like"/>
</dbReference>
<comment type="function">
    <text evidence="6">Sigma factors are initiation factors that promote the attachment of RNA polymerase to specific initiation sites and are then released.</text>
</comment>
<dbReference type="EMBL" id="VFOW01000001">
    <property type="protein sequence ID" value="TQL79195.1"/>
    <property type="molecule type" value="Genomic_DNA"/>
</dbReference>
<dbReference type="InterPro" id="IPR013325">
    <property type="entry name" value="RNA_pol_sigma_r2"/>
</dbReference>
<dbReference type="InterPro" id="IPR007630">
    <property type="entry name" value="RNA_pol_sigma70_r4"/>
</dbReference>
<organism evidence="9 10">
    <name type="scientific">Stackebrandtia endophytica</name>
    <dbReference type="NCBI Taxonomy" id="1496996"/>
    <lineage>
        <taxon>Bacteria</taxon>
        <taxon>Bacillati</taxon>
        <taxon>Actinomycetota</taxon>
        <taxon>Actinomycetes</taxon>
        <taxon>Glycomycetales</taxon>
        <taxon>Glycomycetaceae</taxon>
        <taxon>Stackebrandtia</taxon>
    </lineage>
</organism>
<keyword evidence="3 6" id="KW-0731">Sigma factor</keyword>
<comment type="caution">
    <text evidence="9">The sequence shown here is derived from an EMBL/GenBank/DDBJ whole genome shotgun (WGS) entry which is preliminary data.</text>
</comment>
<keyword evidence="4 6" id="KW-0238">DNA-binding</keyword>
<comment type="similarity">
    <text evidence="1 6">Belongs to the sigma-70 factor family.</text>
</comment>
<dbReference type="Pfam" id="PF04545">
    <property type="entry name" value="Sigma70_r4"/>
    <property type="match status" value="1"/>
</dbReference>
<protein>
    <recommendedName>
        <fullName evidence="6">RNA polymerase sigma factor</fullName>
    </recommendedName>
</protein>
<accession>A0A543B2Y5</accession>
<dbReference type="PANTHER" id="PTHR30603">
    <property type="entry name" value="RNA POLYMERASE SIGMA FACTOR RPO"/>
    <property type="match status" value="1"/>
</dbReference>
<dbReference type="InterPro" id="IPR036388">
    <property type="entry name" value="WH-like_DNA-bd_sf"/>
</dbReference>
<evidence type="ECO:0000256" key="2">
    <source>
        <dbReference type="ARBA" id="ARBA00023015"/>
    </source>
</evidence>
<dbReference type="Gene3D" id="1.10.10.10">
    <property type="entry name" value="Winged helix-like DNA-binding domain superfamily/Winged helix DNA-binding domain"/>
    <property type="match status" value="2"/>
</dbReference>
<keyword evidence="2 6" id="KW-0805">Transcription regulation</keyword>
<evidence type="ECO:0000256" key="6">
    <source>
        <dbReference type="RuleBase" id="RU362124"/>
    </source>
</evidence>
<name>A0A543B2Y5_9ACTN</name>
<reference evidence="9 10" key="1">
    <citation type="submission" date="2019-06" db="EMBL/GenBank/DDBJ databases">
        <title>Sequencing the genomes of 1000 actinobacteria strains.</title>
        <authorList>
            <person name="Klenk H.-P."/>
        </authorList>
    </citation>
    <scope>NUCLEOTIDE SEQUENCE [LARGE SCALE GENOMIC DNA]</scope>
    <source>
        <strain evidence="9 10">DSM 45928</strain>
    </source>
</reference>
<proteinExistence type="inferred from homology"/>
<dbReference type="SUPFAM" id="SSF88946">
    <property type="entry name" value="Sigma2 domain of RNA polymerase sigma factors"/>
    <property type="match status" value="1"/>
</dbReference>
<dbReference type="InterPro" id="IPR014284">
    <property type="entry name" value="RNA_pol_sigma-70_dom"/>
</dbReference>
<evidence type="ECO:0000313" key="9">
    <source>
        <dbReference type="EMBL" id="TQL79195.1"/>
    </source>
</evidence>
<dbReference type="Pfam" id="PF00140">
    <property type="entry name" value="Sigma70_r1_2"/>
    <property type="match status" value="1"/>
</dbReference>
<feature type="domain" description="RNA polymerase sigma-70" evidence="7">
    <location>
        <begin position="114"/>
        <end position="127"/>
    </location>
</feature>
<evidence type="ECO:0000256" key="1">
    <source>
        <dbReference type="ARBA" id="ARBA00007788"/>
    </source>
</evidence>